<feature type="region of interest" description="Disordered" evidence="6">
    <location>
        <begin position="288"/>
        <end position="321"/>
    </location>
</feature>
<evidence type="ECO:0000313" key="9">
    <source>
        <dbReference type="Proteomes" id="UP001168821"/>
    </source>
</evidence>
<dbReference type="Pfam" id="PF17777">
    <property type="entry name" value="RL10P_insert"/>
    <property type="match status" value="1"/>
</dbReference>
<dbReference type="Proteomes" id="UP001168821">
    <property type="component" value="Unassembled WGS sequence"/>
</dbReference>
<evidence type="ECO:0000256" key="6">
    <source>
        <dbReference type="SAM" id="MobiDB-lite"/>
    </source>
</evidence>
<evidence type="ECO:0000256" key="5">
    <source>
        <dbReference type="PIRNR" id="PIRNR039087"/>
    </source>
</evidence>
<sequence>MVKVERSKKERKSEYFDRFISAVTSYSRVLIVNADNVRSKQLAQVRKSLRGRASILMGKNTLIRKILGTMISEFPHYEKLIPHIRGNIGFVFTNDSLNAIRDILVENKLPAPARAGAIAQCDVTIPAGPTGMPPEKTSFFQALNIATKIARGIIEIISDVHLLTVGDKVNASQADLLNKMNIFPFSYGLKVVLVFEDGLIYPASILDITKEELLAKFSRAVSAVASVSLAIGYPTAASIPHSIINGFKNLLAVALATDITFDAAERVKQMLATQRANVSAGVISASQEELRTAGNEEEPVEKEESDIDLGAGGLFGSDDDF</sequence>
<dbReference type="InterPro" id="IPR030670">
    <property type="entry name" value="uL10_eukaryotes"/>
</dbReference>
<dbReference type="GO" id="GO:0000027">
    <property type="term" value="P:ribosomal large subunit assembly"/>
    <property type="evidence" value="ECO:0007669"/>
    <property type="project" value="TreeGrafter"/>
</dbReference>
<dbReference type="GO" id="GO:0022625">
    <property type="term" value="C:cytosolic large ribosomal subunit"/>
    <property type="evidence" value="ECO:0007669"/>
    <property type="project" value="TreeGrafter"/>
</dbReference>
<dbReference type="GO" id="GO:0070180">
    <property type="term" value="F:large ribosomal subunit rRNA binding"/>
    <property type="evidence" value="ECO:0007669"/>
    <property type="project" value="TreeGrafter"/>
</dbReference>
<dbReference type="Pfam" id="PF00428">
    <property type="entry name" value="Ribosomal_60s"/>
    <property type="match status" value="1"/>
</dbReference>
<organism evidence="8 9">
    <name type="scientific">Zophobas morio</name>
    <dbReference type="NCBI Taxonomy" id="2755281"/>
    <lineage>
        <taxon>Eukaryota</taxon>
        <taxon>Metazoa</taxon>
        <taxon>Ecdysozoa</taxon>
        <taxon>Arthropoda</taxon>
        <taxon>Hexapoda</taxon>
        <taxon>Insecta</taxon>
        <taxon>Pterygota</taxon>
        <taxon>Neoptera</taxon>
        <taxon>Endopterygota</taxon>
        <taxon>Coleoptera</taxon>
        <taxon>Polyphaga</taxon>
        <taxon>Cucujiformia</taxon>
        <taxon>Tenebrionidae</taxon>
        <taxon>Zophobas</taxon>
    </lineage>
</organism>
<proteinExistence type="inferred from homology"/>
<dbReference type="AlphaFoldDB" id="A0AA38M056"/>
<evidence type="ECO:0000256" key="4">
    <source>
        <dbReference type="ARBA" id="ARBA00023274"/>
    </source>
</evidence>
<comment type="function">
    <text evidence="1 5">Ribosomal protein P0 is the functional equivalent of E.coli protein L10.</text>
</comment>
<dbReference type="GO" id="GO:0003735">
    <property type="term" value="F:structural constituent of ribosome"/>
    <property type="evidence" value="ECO:0007669"/>
    <property type="project" value="TreeGrafter"/>
</dbReference>
<protein>
    <recommendedName>
        <fullName evidence="5">60S acidic ribosomal protein P0</fullName>
    </recommendedName>
</protein>
<dbReference type="Gene3D" id="3.90.105.20">
    <property type="match status" value="1"/>
</dbReference>
<evidence type="ECO:0000259" key="7">
    <source>
        <dbReference type="Pfam" id="PF17777"/>
    </source>
</evidence>
<dbReference type="InterPro" id="IPR001790">
    <property type="entry name" value="Ribosomal_uL10"/>
</dbReference>
<dbReference type="PANTHER" id="PTHR45699">
    <property type="entry name" value="60S ACIDIC RIBOSOMAL PROTEIN P0"/>
    <property type="match status" value="1"/>
</dbReference>
<dbReference type="CDD" id="cd05795">
    <property type="entry name" value="Ribosomal_P0_L10e"/>
    <property type="match status" value="1"/>
</dbReference>
<evidence type="ECO:0000313" key="8">
    <source>
        <dbReference type="EMBL" id="KAJ3634519.1"/>
    </source>
</evidence>
<dbReference type="EMBL" id="JALNTZ010000364">
    <property type="protein sequence ID" value="KAJ3634519.1"/>
    <property type="molecule type" value="Genomic_DNA"/>
</dbReference>
<dbReference type="PIRSF" id="PIRSF039087">
    <property type="entry name" value="L10E"/>
    <property type="match status" value="1"/>
</dbReference>
<dbReference type="InterPro" id="IPR043164">
    <property type="entry name" value="Ribosomal_uL10-like_insert_sf"/>
</dbReference>
<dbReference type="Pfam" id="PF00466">
    <property type="entry name" value="Ribosomal_L10"/>
    <property type="match status" value="1"/>
</dbReference>
<dbReference type="InterPro" id="IPR040637">
    <property type="entry name" value="Ribosomal_uL10-like_insert"/>
</dbReference>
<feature type="domain" description="Large ribosomal subunit protein uL10-like insertion" evidence="7">
    <location>
        <begin position="113"/>
        <end position="182"/>
    </location>
</feature>
<dbReference type="SUPFAM" id="SSF160369">
    <property type="entry name" value="Ribosomal protein L10-like"/>
    <property type="match status" value="1"/>
</dbReference>
<gene>
    <name evidence="8" type="ORF">Zmor_011930</name>
</gene>
<dbReference type="InterPro" id="IPR043141">
    <property type="entry name" value="Ribosomal_uL10-like_sf"/>
</dbReference>
<evidence type="ECO:0000256" key="3">
    <source>
        <dbReference type="ARBA" id="ARBA00022980"/>
    </source>
</evidence>
<dbReference type="PANTHER" id="PTHR45699:SF3">
    <property type="entry name" value="LARGE RIBOSOMAL SUBUNIT PROTEIN UL10"/>
    <property type="match status" value="1"/>
</dbReference>
<accession>A0AA38M056</accession>
<dbReference type="InterPro" id="IPR050323">
    <property type="entry name" value="Ribosomal_protein_uL10"/>
</dbReference>
<dbReference type="FunFam" id="3.90.105.20:FF:000001">
    <property type="entry name" value="60S acidic ribosomal protein P0"/>
    <property type="match status" value="1"/>
</dbReference>
<reference evidence="8" key="1">
    <citation type="journal article" date="2023" name="G3 (Bethesda)">
        <title>Whole genome assemblies of Zophobas morio and Tenebrio molitor.</title>
        <authorList>
            <person name="Kaur S."/>
            <person name="Stinson S.A."/>
            <person name="diCenzo G.C."/>
        </authorList>
    </citation>
    <scope>NUCLEOTIDE SEQUENCE</scope>
    <source>
        <strain evidence="8">QUZm001</strain>
    </source>
</reference>
<keyword evidence="3 5" id="KW-0689">Ribosomal protein</keyword>
<feature type="compositionally biased region" description="Acidic residues" evidence="6">
    <location>
        <begin position="295"/>
        <end position="307"/>
    </location>
</feature>
<dbReference type="GO" id="GO:0002181">
    <property type="term" value="P:cytoplasmic translation"/>
    <property type="evidence" value="ECO:0007669"/>
    <property type="project" value="TreeGrafter"/>
</dbReference>
<comment type="caution">
    <text evidence="8">The sequence shown here is derived from an EMBL/GenBank/DDBJ whole genome shotgun (WGS) entry which is preliminary data.</text>
</comment>
<keyword evidence="9" id="KW-1185">Reference proteome</keyword>
<dbReference type="Gene3D" id="3.30.70.1730">
    <property type="match status" value="1"/>
</dbReference>
<keyword evidence="4 5" id="KW-0687">Ribonucleoprotein</keyword>
<name>A0AA38M056_9CUCU</name>
<comment type="similarity">
    <text evidence="2 5">Belongs to the universal ribosomal protein uL10 family.</text>
</comment>
<evidence type="ECO:0000256" key="1">
    <source>
        <dbReference type="ARBA" id="ARBA00002200"/>
    </source>
</evidence>
<evidence type="ECO:0000256" key="2">
    <source>
        <dbReference type="ARBA" id="ARBA00008889"/>
    </source>
</evidence>